<accession>A0A8E2DXQ0</accession>
<proteinExistence type="predicted"/>
<dbReference type="AlphaFoldDB" id="A0A8E2DXQ0"/>
<organism evidence="1 2">
    <name type="scientific">Lepidopterella palustris CBS 459.81</name>
    <dbReference type="NCBI Taxonomy" id="1314670"/>
    <lineage>
        <taxon>Eukaryota</taxon>
        <taxon>Fungi</taxon>
        <taxon>Dikarya</taxon>
        <taxon>Ascomycota</taxon>
        <taxon>Pezizomycotina</taxon>
        <taxon>Dothideomycetes</taxon>
        <taxon>Pleosporomycetidae</taxon>
        <taxon>Mytilinidiales</taxon>
        <taxon>Argynnaceae</taxon>
        <taxon>Lepidopterella</taxon>
    </lineage>
</organism>
<gene>
    <name evidence="1" type="ORF">K432DRAFT_430499</name>
</gene>
<keyword evidence="2" id="KW-1185">Reference proteome</keyword>
<reference evidence="1 2" key="1">
    <citation type="journal article" date="2016" name="Nat. Commun.">
        <title>Ectomycorrhizal ecology is imprinted in the genome of the dominant symbiotic fungus Cenococcum geophilum.</title>
        <authorList>
            <consortium name="DOE Joint Genome Institute"/>
            <person name="Peter M."/>
            <person name="Kohler A."/>
            <person name="Ohm R.A."/>
            <person name="Kuo A."/>
            <person name="Krutzmann J."/>
            <person name="Morin E."/>
            <person name="Arend M."/>
            <person name="Barry K.W."/>
            <person name="Binder M."/>
            <person name="Choi C."/>
            <person name="Clum A."/>
            <person name="Copeland A."/>
            <person name="Grisel N."/>
            <person name="Haridas S."/>
            <person name="Kipfer T."/>
            <person name="LaButti K."/>
            <person name="Lindquist E."/>
            <person name="Lipzen A."/>
            <person name="Maire R."/>
            <person name="Meier B."/>
            <person name="Mihaltcheva S."/>
            <person name="Molinier V."/>
            <person name="Murat C."/>
            <person name="Poggeler S."/>
            <person name="Quandt C.A."/>
            <person name="Sperisen C."/>
            <person name="Tritt A."/>
            <person name="Tisserant E."/>
            <person name="Crous P.W."/>
            <person name="Henrissat B."/>
            <person name="Nehls U."/>
            <person name="Egli S."/>
            <person name="Spatafora J.W."/>
            <person name="Grigoriev I.V."/>
            <person name="Martin F.M."/>
        </authorList>
    </citation>
    <scope>NUCLEOTIDE SEQUENCE [LARGE SCALE GENOMIC DNA]</scope>
    <source>
        <strain evidence="1 2">CBS 459.81</strain>
    </source>
</reference>
<evidence type="ECO:0000313" key="1">
    <source>
        <dbReference type="EMBL" id="OCK73611.1"/>
    </source>
</evidence>
<sequence>MNTQESLPHYGNISLSLANTETQRRSLSAALSSHGHSRKVKVRASVKRVVNEIAEAEVDHPEDPDVNSFIHSTDGPSNVHFTAIDLSKDAYETVAAPDEYRDIATLHYGLDFKLNPPAPPSGTEEVTNRWRNFGQTTEHRDRDAEFKGSLHDGQLQRANRLMRQGVTLQYAENEPVAPRAAPEVPVRAPASRPVAGLAAASCAPEGWNEAMLWKRPVSVVKEAIFETPAVVRVETVEPGTKLGGLGVSKWAL</sequence>
<dbReference type="EMBL" id="KV745707">
    <property type="protein sequence ID" value="OCK73611.1"/>
    <property type="molecule type" value="Genomic_DNA"/>
</dbReference>
<evidence type="ECO:0000313" key="2">
    <source>
        <dbReference type="Proteomes" id="UP000250266"/>
    </source>
</evidence>
<name>A0A8E2DXQ0_9PEZI</name>
<protein>
    <submittedName>
        <fullName evidence="1">Uncharacterized protein</fullName>
    </submittedName>
</protein>
<dbReference type="Proteomes" id="UP000250266">
    <property type="component" value="Unassembled WGS sequence"/>
</dbReference>